<feature type="domain" description="RAVE complex protein Rav1 C-terminal" evidence="2">
    <location>
        <begin position="742"/>
        <end position="1396"/>
    </location>
</feature>
<name>A0A9P5XP94_9AGAR</name>
<dbReference type="PANTHER" id="PTHR13950">
    <property type="entry name" value="RABCONNECTIN-RELATED"/>
    <property type="match status" value="1"/>
</dbReference>
<dbReference type="SUPFAM" id="SSF50998">
    <property type="entry name" value="Quinoprotein alcohol dehydrogenase-like"/>
    <property type="match status" value="1"/>
</dbReference>
<comment type="caution">
    <text evidence="3">The sequence shown here is derived from an EMBL/GenBank/DDBJ whole genome shotgun (WGS) entry which is preliminary data.</text>
</comment>
<sequence length="1526" mass="168803">MLTTLDALSPSPARPISFLPLPADVLLLYASADTTVILNARTLTLVRVLAFWEAFPNFKHTRDVISAMSVDPGLKLVVVAMNSRIAAWSLSGVQHDTWRIHSTLILPPGQSVSTLDSRSGLLAVGTDNGLSVYNSILENDLPTWSQKWSIRCPAPSLVAFAPSLMYIATVPKNSNIVRIYSTTSGRQTQAITHPRPVLNLSWRHSQASSRDDLILYTITSDSALRIFLPVLDSPRTLQLHACLDLFSSIPFSSASAYPNTSAVFWLDRAQIDTTFQHLLKTHTGTDDPQIRLIKDVVEEKWDLFLRVLADGSLVLSAVANIDRRPPTLLQQFTLQYAPPNTLPTDPSPSHIYILPSPDPSKLTFITSSPLRAYDLSPIGFFSPVLPKSGSPVEPYGTVKSLADASTSAASGLELVAKGMNRVKNEEKEIVRFVRTSEGHGVGVIRAGRVGEVWRLADWGEERGRLVHAGNFEDTDFVVVLDQGYSFATYSSTNNLLTLHTKTHPPSTLSVPKLESLFTYPTPTSTAAYTTNTLYSSFTSESIFGITSDFYIIHVRIKAKTGALVLHSRDQLPILPKLPSTTNGCANTAASSSSSSSEELRTPTDATPEPSLSGPASVTQSTTGSSVKKIIPIDPMAWGWGWEEWDEYRRSSADMRSPPVSPFLSRSKSKSRVRFDVAIENVNVNGSGRSGRGGWEDHDVLLSVSEGGELAFWVPEVYASANANGGSGKGSGNDGGGQSGSGWRCLRRVRTERKGFNRARCSSAKKTALVVPSLEGDELTIWDSKESEFASGLEYRGTFEQSILDLDWNSTPDMQSILAVGFSHHVEILCQQRMTYFGEGPGWALCHRIDISGFTPYSIADSIWLSHGSFLVGSGYQMIMYGEPKLLRRKKQTQKQLGQPEPEGEKESESESLFEYVARQNGPLADYHPQMVLQCLLWGKVELVKEIIVNLARAVKAHDMSEWHPLPVESFLEHDTDSRASKVAAPKQQYNLLFANDSNSSMSDGPEEEQGFSRALVENLLEELETNPLPHLTPNEQAHLLVLIQATLEIDEQRRALDANGLRYLISMRSFYILNQRAASPSSPSSNRGEGGTLPRQQTGVRERLRYGDMIWAFHSESQELLVSACTAACNGKMTWADARALGVPIWLNSLDSLKSQLEVIARNEYMAGENRDPVACSLFYFALGKSKLVHGLWRQAAWHKEQSVMLKFLSNNFNQQKWKTAALKNAFALLGKRRFEYAAAFFLLGGSLKDAVNVCVRQLNDFQLAVALARVAEQSNEGPILKDILRNTVLPIAFQTGNRWLSSWAFWLLHRRDLAVRILLTPLQDIAAAYNIIVEEIGEPHYDDPSLALLFSQLRSTTLQAIKGTSEISGRSEFNFVLQMARVFCRMGCHVLALDLVRSWSFERPSTAMHRKAPEEESPTMMDVGKISLPPSPTVTRRPMFPLEPALRRRSSIKIDMDILSLPPTRSASPERVDGNAEKRLSPVVSTVPVIKEESDLFARKAGLGNLMKSAKQDVQVPEFDMNAFF</sequence>
<dbReference type="GO" id="GO:0007035">
    <property type="term" value="P:vacuolar acidification"/>
    <property type="evidence" value="ECO:0007669"/>
    <property type="project" value="TreeGrafter"/>
</dbReference>
<feature type="region of interest" description="Disordered" evidence="1">
    <location>
        <begin position="1408"/>
        <end position="1439"/>
    </location>
</feature>
<proteinExistence type="predicted"/>
<organism evidence="3 4">
    <name type="scientific">Macrolepiota fuliginosa MF-IS2</name>
    <dbReference type="NCBI Taxonomy" id="1400762"/>
    <lineage>
        <taxon>Eukaryota</taxon>
        <taxon>Fungi</taxon>
        <taxon>Dikarya</taxon>
        <taxon>Basidiomycota</taxon>
        <taxon>Agaricomycotina</taxon>
        <taxon>Agaricomycetes</taxon>
        <taxon>Agaricomycetidae</taxon>
        <taxon>Agaricales</taxon>
        <taxon>Agaricineae</taxon>
        <taxon>Agaricaceae</taxon>
        <taxon>Macrolepiota</taxon>
    </lineage>
</organism>
<feature type="region of interest" description="Disordered" evidence="1">
    <location>
        <begin position="889"/>
        <end position="910"/>
    </location>
</feature>
<dbReference type="OrthoDB" id="342131at2759"/>
<dbReference type="EMBL" id="MU151051">
    <property type="protein sequence ID" value="KAF9455073.1"/>
    <property type="molecule type" value="Genomic_DNA"/>
</dbReference>
<protein>
    <recommendedName>
        <fullName evidence="2">RAVE complex protein Rav1 C-terminal domain-containing protein</fullName>
    </recommendedName>
</protein>
<accession>A0A9P5XP94</accession>
<dbReference type="PANTHER" id="PTHR13950:SF9">
    <property type="entry name" value="RABCONNECTIN-3A"/>
    <property type="match status" value="1"/>
</dbReference>
<dbReference type="InterPro" id="IPR052208">
    <property type="entry name" value="DmX-like/RAVE_component"/>
</dbReference>
<feature type="region of interest" description="Disordered" evidence="1">
    <location>
        <begin position="576"/>
        <end position="624"/>
    </location>
</feature>
<evidence type="ECO:0000259" key="2">
    <source>
        <dbReference type="Pfam" id="PF12234"/>
    </source>
</evidence>
<dbReference type="InterPro" id="IPR011047">
    <property type="entry name" value="Quinoprotein_ADH-like_sf"/>
</dbReference>
<dbReference type="Gene3D" id="2.130.10.10">
    <property type="entry name" value="YVTN repeat-like/Quinoprotein amine dehydrogenase"/>
    <property type="match status" value="1"/>
</dbReference>
<dbReference type="GO" id="GO:0043291">
    <property type="term" value="C:RAVE complex"/>
    <property type="evidence" value="ECO:0007669"/>
    <property type="project" value="TreeGrafter"/>
</dbReference>
<evidence type="ECO:0000256" key="1">
    <source>
        <dbReference type="SAM" id="MobiDB-lite"/>
    </source>
</evidence>
<feature type="region of interest" description="Disordered" evidence="1">
    <location>
        <begin position="1078"/>
        <end position="1098"/>
    </location>
</feature>
<dbReference type="InterPro" id="IPR022033">
    <property type="entry name" value="Rav1p_C"/>
</dbReference>
<gene>
    <name evidence="3" type="ORF">P691DRAFT_770160</name>
</gene>
<reference evidence="3" key="1">
    <citation type="submission" date="2020-11" db="EMBL/GenBank/DDBJ databases">
        <authorList>
            <consortium name="DOE Joint Genome Institute"/>
            <person name="Ahrendt S."/>
            <person name="Riley R."/>
            <person name="Andreopoulos W."/>
            <person name="Labutti K."/>
            <person name="Pangilinan J."/>
            <person name="Ruiz-Duenas F.J."/>
            <person name="Barrasa J.M."/>
            <person name="Sanchez-Garcia M."/>
            <person name="Camarero S."/>
            <person name="Miyauchi S."/>
            <person name="Serrano A."/>
            <person name="Linde D."/>
            <person name="Babiker R."/>
            <person name="Drula E."/>
            <person name="Ayuso-Fernandez I."/>
            <person name="Pacheco R."/>
            <person name="Padilla G."/>
            <person name="Ferreira P."/>
            <person name="Barriuso J."/>
            <person name="Kellner H."/>
            <person name="Castanera R."/>
            <person name="Alfaro M."/>
            <person name="Ramirez L."/>
            <person name="Pisabarro A.G."/>
            <person name="Kuo A."/>
            <person name="Tritt A."/>
            <person name="Lipzen A."/>
            <person name="He G."/>
            <person name="Yan M."/>
            <person name="Ng V."/>
            <person name="Cullen D."/>
            <person name="Martin F."/>
            <person name="Rosso M.-N."/>
            <person name="Henrissat B."/>
            <person name="Hibbett D."/>
            <person name="Martinez A.T."/>
            <person name="Grigoriev I.V."/>
        </authorList>
    </citation>
    <scope>NUCLEOTIDE SEQUENCE</scope>
    <source>
        <strain evidence="3">MF-IS2</strain>
    </source>
</reference>
<evidence type="ECO:0000313" key="4">
    <source>
        <dbReference type="Proteomes" id="UP000807342"/>
    </source>
</evidence>
<dbReference type="InterPro" id="IPR015943">
    <property type="entry name" value="WD40/YVTN_repeat-like_dom_sf"/>
</dbReference>
<dbReference type="Proteomes" id="UP000807342">
    <property type="component" value="Unassembled WGS sequence"/>
</dbReference>
<feature type="compositionally biased region" description="Polar residues" evidence="1">
    <location>
        <begin position="613"/>
        <end position="624"/>
    </location>
</feature>
<keyword evidence="4" id="KW-1185">Reference proteome</keyword>
<dbReference type="Pfam" id="PF12234">
    <property type="entry name" value="Rav1p_C"/>
    <property type="match status" value="1"/>
</dbReference>
<evidence type="ECO:0000313" key="3">
    <source>
        <dbReference type="EMBL" id="KAF9455073.1"/>
    </source>
</evidence>
<feature type="compositionally biased region" description="Polar residues" evidence="1">
    <location>
        <begin position="578"/>
        <end position="589"/>
    </location>
</feature>